<protein>
    <submittedName>
        <fullName evidence="1">Uncharacterized protein</fullName>
    </submittedName>
</protein>
<name>A0ACC0UQB3_9HYPO</name>
<comment type="caution">
    <text evidence="1">The sequence shown here is derived from an EMBL/GenBank/DDBJ whole genome shotgun (WGS) entry which is preliminary data.</text>
</comment>
<keyword evidence="2" id="KW-1185">Reference proteome</keyword>
<sequence>MDTLNDDWPFIGRKAIKSLNVIVVGAGIGGLIAGLALSQTGHKVTVLETASELAEIGAGIQLAPNASRILHRLGLLEQVMEHATVLERISIRRYKNDDELSSSPLMPAMGLKYGAPMSVIHRSDLQRVLLDAARANGCEILTSHTVLAADPSFSGRVQVRNSKTGAVSWFTGDIIIAADGTKSTLRKQIVAANGGKDQPTKTGDAAYRLLIPREKIEHEPMLVDMLDQNVGMRYMGPGGHVMAYPVKNNLAYNVVLIHPAKVTGGDDGGDDGNIWTSKGDRQEMIDCYQAWSPAIRKWIEYAGDEVLEWDLYVYPQLQKWVQGKVALIGDACHPMLPYVAQGAANAMEDAAVLAMALTCTSDVELALSVYELVRKDRGERIAASASTTAATLHLTDGPAQADRDRAIIACSDGKQHPDKWGDAQWQDFMWGVDIMKDTIVGWDELVSRAEVKPLPTVHVDPTVGAKFAVSKTQPWQVADSMAKTRRKTAIELFLKMKGETDLGCMAKALLLSSLDFTGLKVIEQPVGQQTPLEVKKEGMESLATVQPWTPNSWHSKPIKQSPVYADPSKLASAVEELSRLPPIVHPSEVDALKAHLRDVAQGKAFILQGGDCAELFEYCRQDRIEAQLRLFLQMSVTLAHGLNRRVVCIGRMAGQYAKPRSSPMEKHNGGEIPSFRGDILNGFGADERELDPSRLVKAYHNSSATLNYMRAAATAGITDISQNPLCWDLEHIVDPELKEKYAQIVSGIEQTQRFLQTVNTGSSTRADLLELYTSHEGLVLDYEQALTRQFPKKPFTSSSAFESVDKQKGSKFYNTSAHFLWIGDRTRQIDHAHVEFFRGVTNPIGIKIGPTTEVTDILALLRIVNPDCEVGKVTLITRYGAAKVRSLLPAHIWAVEGSEYRGSVVWQCDPMHGNTVTACGTKTRRFHDVFQELRETLDVHAEQGSHLGGIHLEMTAEAVTECTGGGENLEDADLAANYTTLCDPRLNEKQSIELALLVSNHFLEAGKANVAK</sequence>
<accession>A0ACC0UQB3</accession>
<proteinExistence type="predicted"/>
<evidence type="ECO:0000313" key="1">
    <source>
        <dbReference type="EMBL" id="KAI9896293.1"/>
    </source>
</evidence>
<gene>
    <name evidence="1" type="ORF">N3K66_008465</name>
</gene>
<evidence type="ECO:0000313" key="2">
    <source>
        <dbReference type="Proteomes" id="UP001163324"/>
    </source>
</evidence>
<dbReference type="EMBL" id="CM047948">
    <property type="protein sequence ID" value="KAI9896293.1"/>
    <property type="molecule type" value="Genomic_DNA"/>
</dbReference>
<dbReference type="Proteomes" id="UP001163324">
    <property type="component" value="Chromosome 9"/>
</dbReference>
<reference evidence="1" key="1">
    <citation type="submission" date="2022-10" db="EMBL/GenBank/DDBJ databases">
        <title>Complete Genome of Trichothecium roseum strain YXFP-22015, a Plant Pathogen Isolated from Citrus.</title>
        <authorList>
            <person name="Wang Y."/>
            <person name="Zhu L."/>
        </authorList>
    </citation>
    <scope>NUCLEOTIDE SEQUENCE</scope>
    <source>
        <strain evidence="1">YXFP-22015</strain>
    </source>
</reference>
<organism evidence="1 2">
    <name type="scientific">Trichothecium roseum</name>
    <dbReference type="NCBI Taxonomy" id="47278"/>
    <lineage>
        <taxon>Eukaryota</taxon>
        <taxon>Fungi</taxon>
        <taxon>Dikarya</taxon>
        <taxon>Ascomycota</taxon>
        <taxon>Pezizomycotina</taxon>
        <taxon>Sordariomycetes</taxon>
        <taxon>Hypocreomycetidae</taxon>
        <taxon>Hypocreales</taxon>
        <taxon>Hypocreales incertae sedis</taxon>
        <taxon>Trichothecium</taxon>
    </lineage>
</organism>